<dbReference type="Proteomes" id="UP000403266">
    <property type="component" value="Unassembled WGS sequence"/>
</dbReference>
<sequence length="69" mass="7133">MLNPIEELVRLAQSRGLSDDSLDEAVHDAAASAASAANNDGLPGQIAFLNSQVGVEESRKIIEGADANV</sequence>
<dbReference type="AlphaFoldDB" id="A0A5N7MSD4"/>
<dbReference type="EMBL" id="VOSK01000283">
    <property type="protein sequence ID" value="MPR29905.1"/>
    <property type="molecule type" value="Genomic_DNA"/>
</dbReference>
<protein>
    <submittedName>
        <fullName evidence="1">Uncharacterized protein</fullName>
    </submittedName>
</protein>
<evidence type="ECO:0000313" key="1">
    <source>
        <dbReference type="EMBL" id="MPR29905.1"/>
    </source>
</evidence>
<evidence type="ECO:0000313" key="2">
    <source>
        <dbReference type="Proteomes" id="UP000403266"/>
    </source>
</evidence>
<reference evidence="1 2" key="1">
    <citation type="journal article" date="2019" name="Syst. Appl. Microbiol.">
        <title>Microvirga tunisiensis sp. nov., a root nodule symbiotic bacterium isolated from Lupinus micranthus and L. luteus grown in Northern Tunisia.</title>
        <authorList>
            <person name="Msaddak A."/>
            <person name="Rejili M."/>
            <person name="Duran D."/>
            <person name="Mars M."/>
            <person name="Palacios J.M."/>
            <person name="Ruiz-Argueso T."/>
            <person name="Rey L."/>
            <person name="Imperial J."/>
        </authorList>
    </citation>
    <scope>NUCLEOTIDE SEQUENCE [LARGE SCALE GENOMIC DNA]</scope>
    <source>
        <strain evidence="1 2">Lmie10</strain>
    </source>
</reference>
<name>A0A5N7MSD4_9HYPH</name>
<dbReference type="RefSeq" id="WP_152716779.1">
    <property type="nucleotide sequence ID" value="NZ_VOSJ01000307.1"/>
</dbReference>
<accession>A0A5N7MSD4</accession>
<gene>
    <name evidence="1" type="ORF">FS320_33785</name>
</gene>
<comment type="caution">
    <text evidence="1">The sequence shown here is derived from an EMBL/GenBank/DDBJ whole genome shotgun (WGS) entry which is preliminary data.</text>
</comment>
<organism evidence="1 2">
    <name type="scientific">Microvirga tunisiensis</name>
    <dbReference type="NCBI Taxonomy" id="2108360"/>
    <lineage>
        <taxon>Bacteria</taxon>
        <taxon>Pseudomonadati</taxon>
        <taxon>Pseudomonadota</taxon>
        <taxon>Alphaproteobacteria</taxon>
        <taxon>Hyphomicrobiales</taxon>
        <taxon>Methylobacteriaceae</taxon>
        <taxon>Microvirga</taxon>
    </lineage>
</organism>
<keyword evidence="2" id="KW-1185">Reference proteome</keyword>
<dbReference type="OrthoDB" id="8019795at2"/>
<proteinExistence type="predicted"/>